<dbReference type="Pfam" id="PF08736">
    <property type="entry name" value="FA"/>
    <property type="match status" value="1"/>
</dbReference>
<dbReference type="GO" id="GO:0003779">
    <property type="term" value="F:actin binding"/>
    <property type="evidence" value="ECO:0007669"/>
    <property type="project" value="UniProtKB-KW"/>
</dbReference>
<dbReference type="InterPro" id="IPR019749">
    <property type="entry name" value="Band_41_domain"/>
</dbReference>
<keyword evidence="5" id="KW-0206">Cytoskeleton</keyword>
<dbReference type="InterPro" id="IPR000299">
    <property type="entry name" value="FERM_domain"/>
</dbReference>
<feature type="compositionally biased region" description="Basic and acidic residues" evidence="6">
    <location>
        <begin position="82"/>
        <end position="95"/>
    </location>
</feature>
<evidence type="ECO:0000256" key="6">
    <source>
        <dbReference type="SAM" id="MobiDB-lite"/>
    </source>
</evidence>
<feature type="region of interest" description="Disordered" evidence="6">
    <location>
        <begin position="526"/>
        <end position="552"/>
    </location>
</feature>
<dbReference type="GO" id="GO:0005198">
    <property type="term" value="F:structural molecule activity"/>
    <property type="evidence" value="ECO:0007669"/>
    <property type="project" value="InterPro"/>
</dbReference>
<evidence type="ECO:0000256" key="2">
    <source>
        <dbReference type="ARBA" id="ARBA00022490"/>
    </source>
</evidence>
<dbReference type="SUPFAM" id="SSF50729">
    <property type="entry name" value="PH domain-like"/>
    <property type="match status" value="1"/>
</dbReference>
<gene>
    <name evidence="9" type="primary">LOC113063454</name>
</gene>
<proteinExistence type="predicted"/>
<dbReference type="SMART" id="SM01196">
    <property type="entry name" value="FERM_C"/>
    <property type="match status" value="1"/>
</dbReference>
<dbReference type="GO" id="GO:0005856">
    <property type="term" value="C:cytoskeleton"/>
    <property type="evidence" value="ECO:0007669"/>
    <property type="project" value="UniProtKB-SubCell"/>
</dbReference>
<dbReference type="SUPFAM" id="SSF54236">
    <property type="entry name" value="Ubiquitin-like"/>
    <property type="match status" value="1"/>
</dbReference>
<feature type="region of interest" description="Disordered" evidence="6">
    <location>
        <begin position="575"/>
        <end position="707"/>
    </location>
</feature>
<dbReference type="CDD" id="cd13184">
    <property type="entry name" value="FERM_C_4_1_family"/>
    <property type="match status" value="1"/>
</dbReference>
<dbReference type="SMART" id="SM01195">
    <property type="entry name" value="FA"/>
    <property type="match status" value="1"/>
</dbReference>
<dbReference type="Pfam" id="PF09380">
    <property type="entry name" value="FERM_C"/>
    <property type="match status" value="1"/>
</dbReference>
<dbReference type="InterPro" id="IPR018980">
    <property type="entry name" value="FERM_PH-like_C"/>
</dbReference>
<dbReference type="Proteomes" id="UP000515129">
    <property type="component" value="Chromosome 45"/>
</dbReference>
<dbReference type="InterPro" id="IPR011993">
    <property type="entry name" value="PH-like_dom_sf"/>
</dbReference>
<dbReference type="Pfam" id="PF09379">
    <property type="entry name" value="FERM_N"/>
    <property type="match status" value="1"/>
</dbReference>
<dbReference type="PROSITE" id="PS00660">
    <property type="entry name" value="FERM_1"/>
    <property type="match status" value="1"/>
</dbReference>
<dbReference type="InterPro" id="IPR018979">
    <property type="entry name" value="FERM_N"/>
</dbReference>
<evidence type="ECO:0000256" key="4">
    <source>
        <dbReference type="ARBA" id="ARBA00023203"/>
    </source>
</evidence>
<name>A0A6P6LYX4_CARAU</name>
<dbReference type="FunFam" id="3.10.20.90:FF:000002">
    <property type="entry name" value="Erythrocyte protein band 4.1-like 3"/>
    <property type="match status" value="1"/>
</dbReference>
<dbReference type="PROSITE" id="PS50057">
    <property type="entry name" value="FERM_3"/>
    <property type="match status" value="1"/>
</dbReference>
<keyword evidence="2" id="KW-0963">Cytoplasm</keyword>
<dbReference type="FunFam" id="2.30.29.30:FF:000001">
    <property type="entry name" value="Erythrocyte membrane protein band 4.1"/>
    <property type="match status" value="1"/>
</dbReference>
<dbReference type="Gene3D" id="2.30.29.30">
    <property type="entry name" value="Pleckstrin-homology domain (PH domain)/Phosphotyrosine-binding domain (PTB)"/>
    <property type="match status" value="1"/>
</dbReference>
<sequence>MTTEVSSDGEVKKDEEKTPEDQQQTHTPAEAAQEKSASVEAESGQEACVSSPPAAGGQKKEKTISRFLPPWLKRQKSQSQDKPSDQESVELKQEQTDGGGEQTEEKKREEEAEEKKREEEAEEKKREEEAEETSVGSADTQPVREEKEGESELKEEQAVIPHEASVLSALKLNKKMKMVVCHVTLLDGSLFSCELEKRAKGQYLFFQVCEHLNLLEKDYFGLSFKDNAEQKCWLDPSKEIKRQIRNSQWQFTFSVKFYPLDPSQLTEDITRYLLCLQLRQDISSGRLPCSFVTHALLGSYTLQAELGDHDPDEHRLDYISDFQFAPNQTKELEEKVVELHKSHRGMTPAQSDAQFLENAKKLSMYGVDLHHAKDSDGVDIMLGVCANGLLIYKDRLRINRFAWPKILKISYKRSNFYIKIRPGEAEQFESTVGFKLPNHRAAKRVWKVCVEHHTFFRLVSPEQSTKTKFLTLGSKFRYSGRTQAQTRQASSLIDRPAPYFQRTSSKRLSRSLDGAPVVSVCDYSQAAGAGENGPPLELNSDSKSAEVKPEVNGQPEVVEVVEETVVIEEIVKPRSPAPEASVPMETECAAEVKEERSLSSDSDSEEEAEYHAQPPCTSISTQQIKEEPEEEQEAEHTQQAPPSETESQPITETAEPTLSAEEEKPAELPEEEEHTDEPLATPDEAPNGHAHHAEAPPTEEEEEPHIVNGSASRVEAEHLPQVICCSEPPVVKTEMVTISDTFAAQKTEISTKEVPIVHTETKTITYEAAQLDGHGEGEPGVLMTAQTITSESLCTTTTTHITKTLKGGLSETRIEKRIVITGDSDIDHDQALAQAIKEAKEQHPDMSVTRVVVHKETELAEDED</sequence>
<organism evidence="8 9">
    <name type="scientific">Carassius auratus</name>
    <name type="common">Goldfish</name>
    <dbReference type="NCBI Taxonomy" id="7957"/>
    <lineage>
        <taxon>Eukaryota</taxon>
        <taxon>Metazoa</taxon>
        <taxon>Chordata</taxon>
        <taxon>Craniata</taxon>
        <taxon>Vertebrata</taxon>
        <taxon>Euteleostomi</taxon>
        <taxon>Actinopterygii</taxon>
        <taxon>Neopterygii</taxon>
        <taxon>Teleostei</taxon>
        <taxon>Ostariophysi</taxon>
        <taxon>Cypriniformes</taxon>
        <taxon>Cyprinidae</taxon>
        <taxon>Cyprininae</taxon>
        <taxon>Carassius</taxon>
    </lineage>
</organism>
<dbReference type="RefSeq" id="XP_026089658.1">
    <property type="nucleotide sequence ID" value="XM_026233873.1"/>
</dbReference>
<comment type="subcellular location">
    <subcellularLocation>
        <location evidence="1">Cytoplasm</location>
        <location evidence="1">Cytoskeleton</location>
    </subcellularLocation>
</comment>
<dbReference type="CDD" id="cd14473">
    <property type="entry name" value="FERM_B-lobe"/>
    <property type="match status" value="1"/>
</dbReference>
<dbReference type="Gene3D" id="1.20.80.10">
    <property type="match status" value="1"/>
</dbReference>
<evidence type="ECO:0000256" key="5">
    <source>
        <dbReference type="ARBA" id="ARBA00023212"/>
    </source>
</evidence>
<dbReference type="Gene3D" id="3.10.20.90">
    <property type="entry name" value="Phosphatidylinositol 3-kinase Catalytic Subunit, Chain A, domain 1"/>
    <property type="match status" value="1"/>
</dbReference>
<keyword evidence="4" id="KW-0009">Actin-binding</keyword>
<dbReference type="InterPro" id="IPR008379">
    <property type="entry name" value="Band_4.1_C"/>
</dbReference>
<dbReference type="PRINTS" id="PR00661">
    <property type="entry name" value="ERMFAMILY"/>
</dbReference>
<feature type="compositionally biased region" description="Basic and acidic residues" evidence="6">
    <location>
        <begin position="103"/>
        <end position="128"/>
    </location>
</feature>
<dbReference type="PANTHER" id="PTHR23280">
    <property type="entry name" value="4.1 G PROTEIN"/>
    <property type="match status" value="1"/>
</dbReference>
<feature type="compositionally biased region" description="Basic and acidic residues" evidence="6">
    <location>
        <begin position="142"/>
        <end position="157"/>
    </location>
</feature>
<dbReference type="InterPro" id="IPR014352">
    <property type="entry name" value="FERM/acyl-CoA-bd_prot_sf"/>
</dbReference>
<dbReference type="SUPFAM" id="SSF47031">
    <property type="entry name" value="Second domain of FERM"/>
    <property type="match status" value="1"/>
</dbReference>
<dbReference type="Pfam" id="PF00373">
    <property type="entry name" value="FERM_M"/>
    <property type="match status" value="1"/>
</dbReference>
<dbReference type="InterPro" id="IPR014847">
    <property type="entry name" value="FA"/>
</dbReference>
<evidence type="ECO:0000313" key="9">
    <source>
        <dbReference type="RefSeq" id="XP_026089658.1"/>
    </source>
</evidence>
<feature type="compositionally biased region" description="Polar residues" evidence="6">
    <location>
        <begin position="640"/>
        <end position="656"/>
    </location>
</feature>
<evidence type="ECO:0000259" key="7">
    <source>
        <dbReference type="PROSITE" id="PS50057"/>
    </source>
</evidence>
<dbReference type="PRINTS" id="PR00935">
    <property type="entry name" value="BAND41"/>
</dbReference>
<accession>A0A6P6LYX4</accession>
<dbReference type="FunFam" id="1.20.80.10:FF:000001">
    <property type="entry name" value="Erythrocyte membrane protein band 4.1"/>
    <property type="match status" value="1"/>
</dbReference>
<dbReference type="InterPro" id="IPR035963">
    <property type="entry name" value="FERM_2"/>
</dbReference>
<dbReference type="GO" id="GO:0005886">
    <property type="term" value="C:plasma membrane"/>
    <property type="evidence" value="ECO:0007669"/>
    <property type="project" value="TreeGrafter"/>
</dbReference>
<feature type="region of interest" description="Disordered" evidence="6">
    <location>
        <begin position="1"/>
        <end position="158"/>
    </location>
</feature>
<dbReference type="SMART" id="SM00295">
    <property type="entry name" value="B41"/>
    <property type="match status" value="1"/>
</dbReference>
<keyword evidence="3" id="KW-0597">Phosphoprotein</keyword>
<evidence type="ECO:0000256" key="1">
    <source>
        <dbReference type="ARBA" id="ARBA00004245"/>
    </source>
</evidence>
<dbReference type="InterPro" id="IPR019748">
    <property type="entry name" value="FERM_central"/>
</dbReference>
<keyword evidence="8" id="KW-1185">Reference proteome</keyword>
<protein>
    <submittedName>
        <fullName evidence="9">Protein 4.1 isoform X10</fullName>
    </submittedName>
</protein>
<dbReference type="Pfam" id="PF05902">
    <property type="entry name" value="4_1_CTD"/>
    <property type="match status" value="1"/>
</dbReference>
<dbReference type="PROSITE" id="PS00661">
    <property type="entry name" value="FERM_2"/>
    <property type="match status" value="1"/>
</dbReference>
<feature type="compositionally biased region" description="Basic and acidic residues" evidence="6">
    <location>
        <begin position="9"/>
        <end position="20"/>
    </location>
</feature>
<dbReference type="PANTHER" id="PTHR23280:SF41">
    <property type="entry name" value="BAND 4.1-LIKE PROTEIN 2"/>
    <property type="match status" value="1"/>
</dbReference>
<feature type="domain" description="FERM" evidence="7">
    <location>
        <begin position="179"/>
        <end position="460"/>
    </location>
</feature>
<reference evidence="9" key="1">
    <citation type="submission" date="2025-08" db="UniProtKB">
        <authorList>
            <consortium name="RefSeq"/>
        </authorList>
    </citation>
    <scope>IDENTIFICATION</scope>
    <source>
        <strain evidence="9">Wakin</strain>
        <tissue evidence="9">Muscle</tissue>
    </source>
</reference>
<dbReference type="AlphaFoldDB" id="A0A6P6LYX4"/>
<dbReference type="PIRSF" id="PIRSF002304">
    <property type="entry name" value="Membrane_skeletal_4_1"/>
    <property type="match status" value="1"/>
</dbReference>
<evidence type="ECO:0000256" key="3">
    <source>
        <dbReference type="ARBA" id="ARBA00022553"/>
    </source>
</evidence>
<dbReference type="InterPro" id="IPR000798">
    <property type="entry name" value="Ez/rad/moesin-like"/>
</dbReference>
<evidence type="ECO:0000313" key="8">
    <source>
        <dbReference type="Proteomes" id="UP000515129"/>
    </source>
</evidence>
<dbReference type="InterPro" id="IPR029071">
    <property type="entry name" value="Ubiquitin-like_domsf"/>
</dbReference>
<dbReference type="InterPro" id="IPR019747">
    <property type="entry name" value="FERM_CS"/>
</dbReference>
<dbReference type="GO" id="GO:0031032">
    <property type="term" value="P:actomyosin structure organization"/>
    <property type="evidence" value="ECO:0007669"/>
    <property type="project" value="TreeGrafter"/>
</dbReference>